<organism evidence="1 2">
    <name type="scientific">Linum trigynum</name>
    <dbReference type="NCBI Taxonomy" id="586398"/>
    <lineage>
        <taxon>Eukaryota</taxon>
        <taxon>Viridiplantae</taxon>
        <taxon>Streptophyta</taxon>
        <taxon>Embryophyta</taxon>
        <taxon>Tracheophyta</taxon>
        <taxon>Spermatophyta</taxon>
        <taxon>Magnoliopsida</taxon>
        <taxon>eudicotyledons</taxon>
        <taxon>Gunneridae</taxon>
        <taxon>Pentapetalae</taxon>
        <taxon>rosids</taxon>
        <taxon>fabids</taxon>
        <taxon>Malpighiales</taxon>
        <taxon>Linaceae</taxon>
        <taxon>Linum</taxon>
    </lineage>
</organism>
<dbReference type="Proteomes" id="UP001497516">
    <property type="component" value="Chromosome 7"/>
</dbReference>
<accession>A0AAV2FTR0</accession>
<protein>
    <submittedName>
        <fullName evidence="1">Uncharacterized protein</fullName>
    </submittedName>
</protein>
<keyword evidence="2" id="KW-1185">Reference proteome</keyword>
<name>A0AAV2FTR0_9ROSI</name>
<proteinExistence type="predicted"/>
<evidence type="ECO:0000313" key="1">
    <source>
        <dbReference type="EMBL" id="CAL1401402.1"/>
    </source>
</evidence>
<evidence type="ECO:0000313" key="2">
    <source>
        <dbReference type="Proteomes" id="UP001497516"/>
    </source>
</evidence>
<dbReference type="AlphaFoldDB" id="A0AAV2FTR0"/>
<sequence length="114" mass="13351">MSDYKKDLRRKYFVVTGEEPNEEMMEKITSRSGGVELMLTAAAAAKGRNTGDLQREERHQAVLDRQRSLTNLYDGCTSLRLHCWETDRYRSLLRWRRLLGTAFAVGKRRGWVER</sequence>
<gene>
    <name evidence="1" type="ORF">LTRI10_LOCUS41459</name>
</gene>
<dbReference type="EMBL" id="OZ034820">
    <property type="protein sequence ID" value="CAL1401402.1"/>
    <property type="molecule type" value="Genomic_DNA"/>
</dbReference>
<reference evidence="1 2" key="1">
    <citation type="submission" date="2024-04" db="EMBL/GenBank/DDBJ databases">
        <authorList>
            <person name="Fracassetti M."/>
        </authorList>
    </citation>
    <scope>NUCLEOTIDE SEQUENCE [LARGE SCALE GENOMIC DNA]</scope>
</reference>